<dbReference type="SUPFAM" id="SSF56935">
    <property type="entry name" value="Porins"/>
    <property type="match status" value="1"/>
</dbReference>
<accession>A0A386HM50</accession>
<feature type="compositionally biased region" description="Gly residues" evidence="1">
    <location>
        <begin position="918"/>
        <end position="933"/>
    </location>
</feature>
<name>A0A386HM50_9BACT</name>
<keyword evidence="2" id="KW-0732">Signal</keyword>
<evidence type="ECO:0000256" key="1">
    <source>
        <dbReference type="SAM" id="MobiDB-lite"/>
    </source>
</evidence>
<feature type="signal peptide" evidence="2">
    <location>
        <begin position="1"/>
        <end position="21"/>
    </location>
</feature>
<dbReference type="InterPro" id="IPR041700">
    <property type="entry name" value="OMP_b-brl_3"/>
</dbReference>
<dbReference type="EMBL" id="CP032489">
    <property type="protein sequence ID" value="AYD46823.1"/>
    <property type="molecule type" value="Genomic_DNA"/>
</dbReference>
<evidence type="ECO:0000259" key="3">
    <source>
        <dbReference type="Pfam" id="PF14905"/>
    </source>
</evidence>
<keyword evidence="5" id="KW-1185">Reference proteome</keyword>
<dbReference type="AlphaFoldDB" id="A0A386HM50"/>
<feature type="chain" id="PRO_5017322202" description="Outer membrane protein beta-barrel domain-containing protein" evidence="2">
    <location>
        <begin position="22"/>
        <end position="933"/>
    </location>
</feature>
<dbReference type="KEGG" id="ark:D6B99_03855"/>
<dbReference type="Pfam" id="PF13620">
    <property type="entry name" value="CarboxypepD_reg"/>
    <property type="match status" value="1"/>
</dbReference>
<evidence type="ECO:0000313" key="5">
    <source>
        <dbReference type="Proteomes" id="UP000266118"/>
    </source>
</evidence>
<gene>
    <name evidence="4" type="ORF">D6B99_03855</name>
</gene>
<protein>
    <recommendedName>
        <fullName evidence="3">Outer membrane protein beta-barrel domain-containing protein</fullName>
    </recommendedName>
</protein>
<feature type="domain" description="Outer membrane protein beta-barrel" evidence="3">
    <location>
        <begin position="439"/>
        <end position="892"/>
    </location>
</feature>
<evidence type="ECO:0000313" key="4">
    <source>
        <dbReference type="EMBL" id="AYD46823.1"/>
    </source>
</evidence>
<dbReference type="Pfam" id="PF14905">
    <property type="entry name" value="OMP_b-brl_3"/>
    <property type="match status" value="1"/>
</dbReference>
<reference evidence="4 5" key="1">
    <citation type="submission" date="2018-09" db="EMBL/GenBank/DDBJ databases">
        <title>Arachidicoccus sp. nov., a bacterium isolated from soil.</title>
        <authorList>
            <person name="Weon H.-Y."/>
            <person name="Kwon S.-W."/>
            <person name="Lee S.A."/>
        </authorList>
    </citation>
    <scope>NUCLEOTIDE SEQUENCE [LARGE SCALE GENOMIC DNA]</scope>
    <source>
        <strain evidence="4 5">KIS59-12</strain>
    </source>
</reference>
<organism evidence="4 5">
    <name type="scientific">Arachidicoccus soli</name>
    <dbReference type="NCBI Taxonomy" id="2341117"/>
    <lineage>
        <taxon>Bacteria</taxon>
        <taxon>Pseudomonadati</taxon>
        <taxon>Bacteroidota</taxon>
        <taxon>Chitinophagia</taxon>
        <taxon>Chitinophagales</taxon>
        <taxon>Chitinophagaceae</taxon>
        <taxon>Arachidicoccus</taxon>
    </lineage>
</organism>
<dbReference type="InterPro" id="IPR008969">
    <property type="entry name" value="CarboxyPept-like_regulatory"/>
</dbReference>
<dbReference type="RefSeq" id="WP_119985282.1">
    <property type="nucleotide sequence ID" value="NZ_CP032489.1"/>
</dbReference>
<feature type="region of interest" description="Disordered" evidence="1">
    <location>
        <begin position="903"/>
        <end position="933"/>
    </location>
</feature>
<dbReference type="Proteomes" id="UP000266118">
    <property type="component" value="Chromosome"/>
</dbReference>
<dbReference type="OrthoDB" id="606930at2"/>
<dbReference type="SUPFAM" id="SSF49464">
    <property type="entry name" value="Carboxypeptidase regulatory domain-like"/>
    <property type="match status" value="1"/>
</dbReference>
<evidence type="ECO:0000256" key="2">
    <source>
        <dbReference type="SAM" id="SignalP"/>
    </source>
</evidence>
<proteinExistence type="predicted"/>
<sequence length="933" mass="104370">MKLFLTVSAILFCFFFSKAKAQQNISYGSINGSIIDTISHNLSFAAISLLDVKDSSVVRRALSDTSGKFSFSKIPFGLYVLRVSYQGFNVFDKEVGVSQAHPNDSLPPITLQESVDDLGTVIVTAVIPVKMNGDTTEYNADAFGVKPNAVVEDLLKKLPGVEVDEDGNITAQGEKVARIFVDGKRFFGNDPKMATQNLPTEVVEKIQVFDGKTDQSEFTGFDDGNSIKTINIVTKKNKRKGWFGKSSAAVGNDEASLNDLFYDTHARVFRFMGDRRIAFVGAFNRTYKQPFAVNIGEGQNGLSKKISGAINYRDQFGKKTDFSGSYSYDNSNNISASQSYTQRLFQNDTTQNTTQLRTSNNSSQNHSINLNWDTKFDTLNELRVRADINFSNGDNSGTSNSFIDNTVNNTDSTAVSKTFAKNSRENNSGNASVSTTFRHRFFKPGRTISISNNLSSNSGNASGLNYSDIFSYLNDSTKYTNQLFNAHNNSRSINTTLAYTEPIALHQLIQFEINNSFSKNTSDRRTYNFDSTTMQYTLADSILTNKYENTYQSNRATLSYLYNNGVINFSAGTGVQLGNRQSDNLSKNLFLTQHYVNLYPTVSFSYQISQYKRFRFNYHGRTNQPNVQQLQPVIDNSNPLNIVSGNPNLKQEFNNTFLLRYTNINKETNNTFFAMLNGSFTKNNIVNSITRLSNGGQSSIPVNLNGNYSLSGYVNWGFSIASPKSNIELSTRASNGRIASLIDGNRNYTYNTNFSQTVRWSTNLKETFDVNLSTDPSYHITTYTVNKAQNGNYYSQSISFDGTWYSNSGWEAMSKFNYIFYAGLPAGQNTSIPRWNISIAKLFFKNNSGEIKLTVNDLLNKSKGISFTRTENFIRQSQTNVLRRYFMLTFTYNLRKFGGKKGRGDMNFNRDRHRNGSGFEGSGKSGGHHGGGF</sequence>